<keyword evidence="5 11" id="KW-1133">Transmembrane helix</keyword>
<keyword evidence="3" id="KW-0997">Cell inner membrane</keyword>
<feature type="binding site" evidence="11">
    <location>
        <position position="76"/>
    </location>
    <ligand>
        <name>Na(+)</name>
        <dbReference type="ChEBI" id="CHEBI:29101"/>
        <note>structural</note>
    </ligand>
</feature>
<comment type="subcellular location">
    <subcellularLocation>
        <location evidence="1 11">Cell membrane</location>
        <topology evidence="1 11">Multi-pass membrane protein</topology>
    </subcellularLocation>
</comment>
<dbReference type="InterPro" id="IPR003691">
    <property type="entry name" value="FluC"/>
</dbReference>
<evidence type="ECO:0000256" key="6">
    <source>
        <dbReference type="ARBA" id="ARBA00023065"/>
    </source>
</evidence>
<evidence type="ECO:0000313" key="12">
    <source>
        <dbReference type="EMBL" id="CVK16973.1"/>
    </source>
</evidence>
<protein>
    <recommendedName>
        <fullName evidence="11">Fluoride-specific ion channel FluC</fullName>
    </recommendedName>
</protein>
<evidence type="ECO:0000256" key="10">
    <source>
        <dbReference type="ARBA" id="ARBA00035585"/>
    </source>
</evidence>
<feature type="transmembrane region" description="Helical" evidence="11">
    <location>
        <begin position="6"/>
        <end position="22"/>
    </location>
</feature>
<keyword evidence="8 11" id="KW-0407">Ion channel</keyword>
<dbReference type="NCBIfam" id="TIGR00494">
    <property type="entry name" value="crcB"/>
    <property type="match status" value="1"/>
</dbReference>
<dbReference type="HAMAP" id="MF_00454">
    <property type="entry name" value="FluC"/>
    <property type="match status" value="1"/>
</dbReference>
<dbReference type="PANTHER" id="PTHR28259">
    <property type="entry name" value="FLUORIDE EXPORT PROTEIN 1-RELATED"/>
    <property type="match status" value="1"/>
</dbReference>
<keyword evidence="11" id="KW-0915">Sodium</keyword>
<dbReference type="Proteomes" id="UP000182761">
    <property type="component" value="Unassembled WGS sequence"/>
</dbReference>
<dbReference type="OrthoDB" id="9815830at2"/>
<dbReference type="AlphaFoldDB" id="A0A0X3ARW2"/>
<keyword evidence="2 11" id="KW-1003">Cell membrane</keyword>
<keyword evidence="6 11" id="KW-0406">Ion transport</keyword>
<dbReference type="GO" id="GO:0140114">
    <property type="term" value="P:cellular detoxification of fluoride"/>
    <property type="evidence" value="ECO:0007669"/>
    <property type="project" value="UniProtKB-UniRule"/>
</dbReference>
<feature type="transmembrane region" description="Helical" evidence="11">
    <location>
        <begin position="66"/>
        <end position="85"/>
    </location>
</feature>
<feature type="binding site" evidence="11">
    <location>
        <position position="79"/>
    </location>
    <ligand>
        <name>Na(+)</name>
        <dbReference type="ChEBI" id="CHEBI:29101"/>
        <note>structural</note>
    </ligand>
</feature>
<keyword evidence="7 11" id="KW-0472">Membrane</keyword>
<dbReference type="PANTHER" id="PTHR28259:SF1">
    <property type="entry name" value="FLUORIDE EXPORT PROTEIN 1-RELATED"/>
    <property type="match status" value="1"/>
</dbReference>
<keyword evidence="4 11" id="KW-0812">Transmembrane</keyword>
<dbReference type="GO" id="GO:0005886">
    <property type="term" value="C:plasma membrane"/>
    <property type="evidence" value="ECO:0007669"/>
    <property type="project" value="UniProtKB-SubCell"/>
</dbReference>
<proteinExistence type="inferred from homology"/>
<dbReference type="Pfam" id="PF02537">
    <property type="entry name" value="CRCB"/>
    <property type="match status" value="1"/>
</dbReference>
<keyword evidence="11" id="KW-0479">Metal-binding</keyword>
<accession>A0A0X3ARW2</accession>
<evidence type="ECO:0000256" key="3">
    <source>
        <dbReference type="ARBA" id="ARBA00022519"/>
    </source>
</evidence>
<keyword evidence="11" id="KW-0813">Transport</keyword>
<evidence type="ECO:0000256" key="7">
    <source>
        <dbReference type="ARBA" id="ARBA00023136"/>
    </source>
</evidence>
<dbReference type="GO" id="GO:0046872">
    <property type="term" value="F:metal ion binding"/>
    <property type="evidence" value="ECO:0007669"/>
    <property type="project" value="UniProtKB-KW"/>
</dbReference>
<gene>
    <name evidence="11" type="primary">fluC</name>
    <name evidence="11" type="synonym">crcB</name>
    <name evidence="12" type="ORF">Ga0061079_11347</name>
</gene>
<keyword evidence="13" id="KW-1185">Reference proteome</keyword>
<evidence type="ECO:0000256" key="11">
    <source>
        <dbReference type="HAMAP-Rule" id="MF_00454"/>
    </source>
</evidence>
<evidence type="ECO:0000256" key="2">
    <source>
        <dbReference type="ARBA" id="ARBA00022475"/>
    </source>
</evidence>
<evidence type="ECO:0000313" key="13">
    <source>
        <dbReference type="Proteomes" id="UP000182761"/>
    </source>
</evidence>
<dbReference type="RefSeq" id="WP_055426149.1">
    <property type="nucleotide sequence ID" value="NZ_FCOR01000013.1"/>
</dbReference>
<sequence length="124" mass="14006">MINNLFLVGFGGSLGSIIRYLISINIQKYYWGGFPLATFLINCSGCIIIGLFFGLSERFDFVNNDIKLFLITGFCGGYTTFSTFSAENLQLYQNHHFITLAFYVFISIFTGVLGVWLGYFISKI</sequence>
<comment type="function">
    <text evidence="11">Fluoride-specific ion channel. Important for reducing fluoride concentration in the cell, thus reducing its toxicity.</text>
</comment>
<dbReference type="EMBL" id="FCOR01000013">
    <property type="protein sequence ID" value="CVK16973.1"/>
    <property type="molecule type" value="Genomic_DNA"/>
</dbReference>
<comment type="catalytic activity">
    <reaction evidence="10">
        <text>fluoride(in) = fluoride(out)</text>
        <dbReference type="Rhea" id="RHEA:76159"/>
        <dbReference type="ChEBI" id="CHEBI:17051"/>
    </reaction>
    <physiologicalReaction direction="left-to-right" evidence="10">
        <dbReference type="Rhea" id="RHEA:76160"/>
    </physiologicalReaction>
</comment>
<organism evidence="12 13">
    <name type="scientific">Apibacter mensalis</name>
    <dbReference type="NCBI Taxonomy" id="1586267"/>
    <lineage>
        <taxon>Bacteria</taxon>
        <taxon>Pseudomonadati</taxon>
        <taxon>Bacteroidota</taxon>
        <taxon>Flavobacteriia</taxon>
        <taxon>Flavobacteriales</taxon>
        <taxon>Weeksellaceae</taxon>
        <taxon>Apibacter</taxon>
    </lineage>
</organism>
<reference evidence="12 13" key="1">
    <citation type="submission" date="2016-01" db="EMBL/GenBank/DDBJ databases">
        <authorList>
            <person name="McClelland M."/>
            <person name="Jain A."/>
            <person name="Saraogi P."/>
            <person name="Mendelson R."/>
            <person name="Westerman R."/>
            <person name="SanMiguel P."/>
            <person name="Csonka L."/>
        </authorList>
    </citation>
    <scope>NUCLEOTIDE SEQUENCE [LARGE SCALE GENOMIC DNA]</scope>
    <source>
        <strain evidence="12 13">R-53146</strain>
    </source>
</reference>
<name>A0A0X3ARW2_9FLAO</name>
<dbReference type="GO" id="GO:0062054">
    <property type="term" value="F:fluoride channel activity"/>
    <property type="evidence" value="ECO:0007669"/>
    <property type="project" value="UniProtKB-UniRule"/>
</dbReference>
<evidence type="ECO:0000256" key="4">
    <source>
        <dbReference type="ARBA" id="ARBA00022692"/>
    </source>
</evidence>
<evidence type="ECO:0000256" key="1">
    <source>
        <dbReference type="ARBA" id="ARBA00004651"/>
    </source>
</evidence>
<evidence type="ECO:0000256" key="9">
    <source>
        <dbReference type="ARBA" id="ARBA00035120"/>
    </source>
</evidence>
<evidence type="ECO:0000256" key="8">
    <source>
        <dbReference type="ARBA" id="ARBA00023303"/>
    </source>
</evidence>
<evidence type="ECO:0000256" key="5">
    <source>
        <dbReference type="ARBA" id="ARBA00022989"/>
    </source>
</evidence>
<comment type="similarity">
    <text evidence="9 11">Belongs to the fluoride channel Fluc/FEX (TC 1.A.43) family.</text>
</comment>
<comment type="activity regulation">
    <text evidence="11">Na(+) is not transported, but it plays an essential structural role and its presence is essential for fluoride channel function.</text>
</comment>
<feature type="transmembrane region" description="Helical" evidence="11">
    <location>
        <begin position="29"/>
        <end position="54"/>
    </location>
</feature>
<feature type="transmembrane region" description="Helical" evidence="11">
    <location>
        <begin position="97"/>
        <end position="121"/>
    </location>
</feature>